<evidence type="ECO:0000313" key="12">
    <source>
        <dbReference type="Proteomes" id="UP000099188"/>
    </source>
</evidence>
<feature type="compositionally biased region" description="Acidic residues" evidence="9">
    <location>
        <begin position="472"/>
        <end position="486"/>
    </location>
</feature>
<reference evidence="10 12" key="1">
    <citation type="journal article" date="2003" name="J. Gen. Virol.">
        <title>The human cytomegalovirus genome revisited: comparison with the chimpanzee cytomegalovirus genome.</title>
        <authorList>
            <person name="Davison A.J."/>
            <person name="Dolan A."/>
            <person name="Akter P."/>
            <person name="Addison C."/>
            <person name="Dargan D.J."/>
            <person name="Alcendor D.J."/>
            <person name="McGeoch D.J."/>
            <person name="Hayward G.S."/>
        </authorList>
    </citation>
    <scope>NUCLEOTIDE SEQUENCE [LARGE SCALE GENOMIC DNA]</scope>
    <source>
        <strain evidence="10">Heberling</strain>
    </source>
</reference>
<evidence type="ECO:0000256" key="4">
    <source>
        <dbReference type="ARBA" id="ARBA00022518"/>
    </source>
</evidence>
<feature type="region of interest" description="Disordered" evidence="9">
    <location>
        <begin position="1"/>
        <end position="29"/>
    </location>
</feature>
<keyword evidence="3" id="KW-0945">Host-virus interaction</keyword>
<evidence type="ECO:0000256" key="6">
    <source>
        <dbReference type="ARBA" id="ARBA00022843"/>
    </source>
</evidence>
<dbReference type="OrthoDB" id="29785at10239"/>
<protein>
    <submittedName>
        <fullName evidence="10">Regulatory protein IE1</fullName>
    </submittedName>
</protein>
<accession>Q8QRY6</accession>
<keyword evidence="2" id="KW-1017">Isopeptide bond</keyword>
<keyword evidence="12" id="KW-1185">Reference proteome</keyword>
<dbReference type="Proteomes" id="UP000099188">
    <property type="component" value="Segment"/>
</dbReference>
<comment type="subcellular location">
    <subcellularLocation>
        <location evidence="1">Host nucleus</location>
    </subcellularLocation>
</comment>
<keyword evidence="6" id="KW-0832">Ubl conjugation</keyword>
<evidence type="ECO:0000256" key="5">
    <source>
        <dbReference type="ARBA" id="ARBA00022562"/>
    </source>
</evidence>
<keyword evidence="4" id="KW-0244">Early protein</keyword>
<evidence type="ECO:0000313" key="10">
    <source>
        <dbReference type="EMBL" id="AAM00752.1"/>
    </source>
</evidence>
<evidence type="ECO:0000313" key="11">
    <source>
        <dbReference type="EMBL" id="QXV67866.1"/>
    </source>
</evidence>
<dbReference type="InterPro" id="IPR010855">
    <property type="entry name" value="Cytomega_IE1/IE2"/>
</dbReference>
<feature type="compositionally biased region" description="Acidic residues" evidence="9">
    <location>
        <begin position="421"/>
        <end position="449"/>
    </location>
</feature>
<sequence length="505" mass="56249">MESSSGKRKMDSANPDEGPSSKIPRPETPVSKACAFLTSMIQKEVNSQLNLGDPLFPDVSEDDLKSFEDVTKECDENPGKDILQELVKQIKVRVDIVRQKVKTHMLTKYTQMDEKFTAAFNNMGGCLQTALDILDKVNEPFEDMKCIGVTMQNMYENYVVTEESRDLWLQCLKDLHDVAKNAASKLGNALKAKAQAKKEELNRKMTYIALKHVEFFTKNSAFPKTTNGTSAAIAALQSFHQCSPEEVKCHAQRIMKTLDEERDKVLLHIDNIFMDILTTCVETMGNEYKVTSDASMMTMYGAISLLTEFCRVLSCYILEESSVMIARQPQITKEDLVSTMTRRIQEICMRVFAQYLLGCDPLRVCSPSVEDLRAIAEESDEDEAIAAHVRATAVSSPISPPDSPVPSESDIPLGTVTVAETSDEEADEGEESQAEVEEETQEEEGEADDSVSVKSEPESEGEVHHAELVEVKDEDTDSGEEVEEEQQPASGKRTHPMVTRSKADQ</sequence>
<organism evidence="10 12">
    <name type="scientific">Panine betaherpesvirus 2</name>
    <name type="common">Chimpanzee cytomegalovirus</name>
    <dbReference type="NCBI Taxonomy" id="188763"/>
    <lineage>
        <taxon>Viruses</taxon>
        <taxon>Duplodnaviria</taxon>
        <taxon>Heunggongvirae</taxon>
        <taxon>Peploviricota</taxon>
        <taxon>Herviviricetes</taxon>
        <taxon>Herpesvirales</taxon>
        <taxon>Orthoherpesviridae</taxon>
        <taxon>Betaherpesvirinae</taxon>
        <taxon>Cytomegalovirus</taxon>
        <taxon>Cytomegalovirus paninebeta2</taxon>
    </lineage>
</organism>
<evidence type="ECO:0000256" key="7">
    <source>
        <dbReference type="ARBA" id="ARBA00023159"/>
    </source>
</evidence>
<dbReference type="GO" id="GO:0039695">
    <property type="term" value="P:DNA-templated viral transcription"/>
    <property type="evidence" value="ECO:0007669"/>
    <property type="project" value="InterPro"/>
</dbReference>
<evidence type="ECO:0000256" key="2">
    <source>
        <dbReference type="ARBA" id="ARBA00022499"/>
    </source>
</evidence>
<proteinExistence type="predicted"/>
<dbReference type="Pfam" id="PF07340">
    <property type="entry name" value="Herpes_IE1"/>
    <property type="match status" value="1"/>
</dbReference>
<keyword evidence="7" id="KW-0010">Activator</keyword>
<dbReference type="GO" id="GO:0039645">
    <property type="term" value="P:symbiont-mediated perturbation of host cell cycle G1/S transition checkpoint"/>
    <property type="evidence" value="ECO:0007669"/>
    <property type="project" value="UniProtKB-KW"/>
</dbReference>
<evidence type="ECO:0000256" key="3">
    <source>
        <dbReference type="ARBA" id="ARBA00022504"/>
    </source>
</evidence>
<keyword evidence="8" id="KW-1078">G1/S host cell cycle checkpoint dysregulation by virus</keyword>
<dbReference type="KEGG" id="vg:935486"/>
<evidence type="ECO:0000256" key="1">
    <source>
        <dbReference type="ARBA" id="ARBA00004147"/>
    </source>
</evidence>
<evidence type="ECO:0000256" key="9">
    <source>
        <dbReference type="SAM" id="MobiDB-lite"/>
    </source>
</evidence>
<evidence type="ECO:0000256" key="8">
    <source>
        <dbReference type="ARBA" id="ARBA00023309"/>
    </source>
</evidence>
<dbReference type="GO" id="GO:0042025">
    <property type="term" value="C:host cell nucleus"/>
    <property type="evidence" value="ECO:0007669"/>
    <property type="project" value="UniProtKB-SubCell"/>
</dbReference>
<keyword evidence="5" id="KW-1048">Host nucleus</keyword>
<gene>
    <name evidence="10" type="primary">UL123</name>
    <name evidence="10" type="ORF">CCMVgp104</name>
</gene>
<name>Q8QRY6_9BETA</name>
<keyword evidence="3" id="KW-1121">Modulation of host cell cycle by virus</keyword>
<reference evidence="11" key="2">
    <citation type="submission" date="2021-05" db="EMBL/GenBank/DDBJ databases">
        <title>Cloning and multi-omic analysis of chimpanzee cytomegalovirus: a resource for comparative functional genomics.</title>
        <authorList>
            <person name="Phan Q.V."/>
        </authorList>
    </citation>
    <scope>NUCLEOTIDE SEQUENCE</scope>
    <source>
        <strain evidence="11">Heberling</strain>
    </source>
</reference>
<dbReference type="EMBL" id="AF480884">
    <property type="protein sequence ID" value="AAM00752.1"/>
    <property type="molecule type" value="Genomic_DNA"/>
</dbReference>
<feature type="compositionally biased region" description="Basic and acidic residues" evidence="9">
    <location>
        <begin position="455"/>
        <end position="471"/>
    </location>
</feature>
<dbReference type="RefSeq" id="NP_612746.1">
    <property type="nucleotide sequence ID" value="NC_003521.1"/>
</dbReference>
<feature type="region of interest" description="Disordered" evidence="9">
    <location>
        <begin position="392"/>
        <end position="505"/>
    </location>
</feature>
<dbReference type="GeneID" id="935486"/>
<dbReference type="EMBL" id="MZ151943">
    <property type="protein sequence ID" value="QXV67866.1"/>
    <property type="molecule type" value="Genomic_DNA"/>
</dbReference>